<keyword evidence="1" id="KW-0812">Transmembrane</keyword>
<evidence type="ECO:0000259" key="2">
    <source>
        <dbReference type="PROSITE" id="PS51711"/>
    </source>
</evidence>
<name>A0A517MGU0_9BACT</name>
<dbReference type="PANTHER" id="PTHR43185">
    <property type="entry name" value="FERROUS IRON TRANSPORT PROTEIN B"/>
    <property type="match status" value="1"/>
</dbReference>
<feature type="transmembrane region" description="Helical" evidence="1">
    <location>
        <begin position="414"/>
        <end position="436"/>
    </location>
</feature>
<dbReference type="PRINTS" id="PR00326">
    <property type="entry name" value="GTP1OBG"/>
</dbReference>
<feature type="transmembrane region" description="Helical" evidence="1">
    <location>
        <begin position="249"/>
        <end position="269"/>
    </location>
</feature>
<dbReference type="OrthoDB" id="9809127at2"/>
<dbReference type="Proteomes" id="UP000320672">
    <property type="component" value="Chromosome"/>
</dbReference>
<dbReference type="PANTHER" id="PTHR43185:SF1">
    <property type="entry name" value="FE(2+) TRANSPORTER FEOB"/>
    <property type="match status" value="1"/>
</dbReference>
<feature type="domain" description="FeoB-type G" evidence="2">
    <location>
        <begin position="23"/>
        <end position="193"/>
    </location>
</feature>
<dbReference type="GO" id="GO:0015093">
    <property type="term" value="F:ferrous iron transmembrane transporter activity"/>
    <property type="evidence" value="ECO:0007669"/>
    <property type="project" value="InterPro"/>
</dbReference>
<keyword evidence="1" id="KW-0472">Membrane</keyword>
<organism evidence="3 4">
    <name type="scientific">Roseimaritima multifibrata</name>
    <dbReference type="NCBI Taxonomy" id="1930274"/>
    <lineage>
        <taxon>Bacteria</taxon>
        <taxon>Pseudomonadati</taxon>
        <taxon>Planctomycetota</taxon>
        <taxon>Planctomycetia</taxon>
        <taxon>Pirellulales</taxon>
        <taxon>Pirellulaceae</taxon>
        <taxon>Roseimaritima</taxon>
    </lineage>
</organism>
<feature type="transmembrane region" description="Helical" evidence="1">
    <location>
        <begin position="382"/>
        <end position="408"/>
    </location>
</feature>
<gene>
    <name evidence="3" type="primary">feoB</name>
    <name evidence="3" type="ORF">FF011L_28640</name>
</gene>
<dbReference type="GO" id="GO:0005886">
    <property type="term" value="C:plasma membrane"/>
    <property type="evidence" value="ECO:0007669"/>
    <property type="project" value="TreeGrafter"/>
</dbReference>
<evidence type="ECO:0000256" key="1">
    <source>
        <dbReference type="SAM" id="Phobius"/>
    </source>
</evidence>
<feature type="transmembrane region" description="Helical" evidence="1">
    <location>
        <begin position="348"/>
        <end position="370"/>
    </location>
</feature>
<dbReference type="Gene3D" id="3.40.50.300">
    <property type="entry name" value="P-loop containing nucleotide triphosphate hydrolases"/>
    <property type="match status" value="1"/>
</dbReference>
<dbReference type="Pfam" id="PF07664">
    <property type="entry name" value="FeoB_C"/>
    <property type="match status" value="1"/>
</dbReference>
<sequence length="671" mass="72481">MSLPIVDPKETSRISTQNEPGSIKTVVLVGNPNVGKTSLFNRLTHMLAKTSNFAGTTIERRVGMYHPTKNLSLRLVDLPGIYSLDGKTREETVSREYLTGEQAGANIPPADAVLVVVDATNLERSLFVARQALELGKPTVVAINLADVAEKQGIQIDHSGLASKLGCPVVSVSARTGAGIDQLGPLLTAATTTDAQGSTAPECTSCLTCPYAQGHQWAASLAAETSTRKMIASAEWTDRVDRWATHPMVGPLAFFGVMLTLFALIFWLAQFPMEMLDSIFGLAAGWVGSILPEGDFQSLISDGLIAGVGGVVIFLPQIMILFFVLTLLEDSGYLSRAVVVVDRWMRHVGLPGQAFVPLLTAHACAIPAIMSTRVIENRRDRLVSIMVIPLMTCSARLPVYAMIAAMLFPNQALYAGLLFAGAYFLGMVAAFAVALLMKLTILPGKPAPLILDLPPYRMPSFLNALQHAFDRGWAFIRDAGTVILVLSIAIWAMSTYPKMSEETFETQLAANQVVAADLDEDAVERLEMQYGQEHSALGRIGKAVQPVFAPLGFDWKTSVGVMASFAAREVVVSTLSIMYGMGDDPGDEIETLHTRLKTATRPDGSLVFDTATSISLLVFFVLAMQCLPTQAVTMKETGSWKWAFFQFAYMSVLAYTAAFAARHLVLALGFA</sequence>
<dbReference type="InterPro" id="IPR030389">
    <property type="entry name" value="G_FEOB_dom"/>
</dbReference>
<dbReference type="CDD" id="cd01879">
    <property type="entry name" value="FeoB"/>
    <property type="match status" value="1"/>
</dbReference>
<dbReference type="AlphaFoldDB" id="A0A517MGU0"/>
<dbReference type="InterPro" id="IPR050860">
    <property type="entry name" value="FeoB_GTPase"/>
</dbReference>
<dbReference type="InterPro" id="IPR005225">
    <property type="entry name" value="Small_GTP-bd"/>
</dbReference>
<dbReference type="NCBIfam" id="TIGR00231">
    <property type="entry name" value="small_GTP"/>
    <property type="match status" value="1"/>
</dbReference>
<dbReference type="GO" id="GO:0005525">
    <property type="term" value="F:GTP binding"/>
    <property type="evidence" value="ECO:0007669"/>
    <property type="project" value="InterPro"/>
</dbReference>
<evidence type="ECO:0000313" key="3">
    <source>
        <dbReference type="EMBL" id="QDS94086.1"/>
    </source>
</evidence>
<dbReference type="InterPro" id="IPR011642">
    <property type="entry name" value="Gate_dom"/>
</dbReference>
<keyword evidence="4" id="KW-1185">Reference proteome</keyword>
<feature type="transmembrane region" description="Helical" evidence="1">
    <location>
        <begin position="304"/>
        <end position="328"/>
    </location>
</feature>
<dbReference type="InterPro" id="IPR027417">
    <property type="entry name" value="P-loop_NTPase"/>
</dbReference>
<keyword evidence="1" id="KW-1133">Transmembrane helix</keyword>
<dbReference type="RefSeq" id="WP_145352128.1">
    <property type="nucleotide sequence ID" value="NZ_CP036262.1"/>
</dbReference>
<dbReference type="Pfam" id="PF02421">
    <property type="entry name" value="FeoB_N"/>
    <property type="match status" value="1"/>
</dbReference>
<dbReference type="PROSITE" id="PS51711">
    <property type="entry name" value="G_FEOB"/>
    <property type="match status" value="1"/>
</dbReference>
<dbReference type="EMBL" id="CP036262">
    <property type="protein sequence ID" value="QDS94086.1"/>
    <property type="molecule type" value="Genomic_DNA"/>
</dbReference>
<dbReference type="SUPFAM" id="SSF52540">
    <property type="entry name" value="P-loop containing nucleoside triphosphate hydrolases"/>
    <property type="match status" value="1"/>
</dbReference>
<evidence type="ECO:0000313" key="4">
    <source>
        <dbReference type="Proteomes" id="UP000320672"/>
    </source>
</evidence>
<dbReference type="InterPro" id="IPR011640">
    <property type="entry name" value="Fe2_transport_prot_B_C"/>
</dbReference>
<dbReference type="InterPro" id="IPR006073">
    <property type="entry name" value="GTP-bd"/>
</dbReference>
<protein>
    <submittedName>
        <fullName evidence="3">Ferrous iron transport protein B</fullName>
    </submittedName>
</protein>
<feature type="transmembrane region" description="Helical" evidence="1">
    <location>
        <begin position="475"/>
        <end position="494"/>
    </location>
</feature>
<feature type="transmembrane region" description="Helical" evidence="1">
    <location>
        <begin position="606"/>
        <end position="627"/>
    </location>
</feature>
<dbReference type="KEGG" id="rml:FF011L_28640"/>
<dbReference type="Pfam" id="PF07670">
    <property type="entry name" value="Gate"/>
    <property type="match status" value="2"/>
</dbReference>
<feature type="transmembrane region" description="Helical" evidence="1">
    <location>
        <begin position="647"/>
        <end position="670"/>
    </location>
</feature>
<reference evidence="3 4" key="1">
    <citation type="submission" date="2019-02" db="EMBL/GenBank/DDBJ databases">
        <title>Deep-cultivation of Planctomycetes and their phenomic and genomic characterization uncovers novel biology.</title>
        <authorList>
            <person name="Wiegand S."/>
            <person name="Jogler M."/>
            <person name="Boedeker C."/>
            <person name="Pinto D."/>
            <person name="Vollmers J."/>
            <person name="Rivas-Marin E."/>
            <person name="Kohn T."/>
            <person name="Peeters S.H."/>
            <person name="Heuer A."/>
            <person name="Rast P."/>
            <person name="Oberbeckmann S."/>
            <person name="Bunk B."/>
            <person name="Jeske O."/>
            <person name="Meyerdierks A."/>
            <person name="Storesund J.E."/>
            <person name="Kallscheuer N."/>
            <person name="Luecker S."/>
            <person name="Lage O.M."/>
            <person name="Pohl T."/>
            <person name="Merkel B.J."/>
            <person name="Hornburger P."/>
            <person name="Mueller R.-W."/>
            <person name="Bruemmer F."/>
            <person name="Labrenz M."/>
            <person name="Spormann A.M."/>
            <person name="Op den Camp H."/>
            <person name="Overmann J."/>
            <person name="Amann R."/>
            <person name="Jetten M.S.M."/>
            <person name="Mascher T."/>
            <person name="Medema M.H."/>
            <person name="Devos D.P."/>
            <person name="Kaster A.-K."/>
            <person name="Ovreas L."/>
            <person name="Rohde M."/>
            <person name="Galperin M.Y."/>
            <person name="Jogler C."/>
        </authorList>
    </citation>
    <scope>NUCLEOTIDE SEQUENCE [LARGE SCALE GENOMIC DNA]</scope>
    <source>
        <strain evidence="3 4">FF011L</strain>
    </source>
</reference>
<accession>A0A517MGU0</accession>
<proteinExistence type="predicted"/>